<keyword evidence="5" id="KW-1185">Reference proteome</keyword>
<dbReference type="SUPFAM" id="SSF52499">
    <property type="entry name" value="Isochorismatase-like hydrolases"/>
    <property type="match status" value="1"/>
</dbReference>
<gene>
    <name evidence="4" type="ORF">ACHAWO_001151</name>
</gene>
<keyword evidence="2" id="KW-0378">Hydrolase</keyword>
<comment type="caution">
    <text evidence="4">The sequence shown here is derived from an EMBL/GenBank/DDBJ whole genome shotgun (WGS) entry which is preliminary data.</text>
</comment>
<evidence type="ECO:0000256" key="1">
    <source>
        <dbReference type="ARBA" id="ARBA00006336"/>
    </source>
</evidence>
<sequence length="278" mass="30982">MPKNSKRNYDELKIDGPPLFKQGSIINNFASPKKSLHSSSCPPLDASTTALLVVDVQPEYWSECPAVRKDFPNFPSRISSLVENCREQKLKRIIWVRAAYDYEHSPWLHQFTRLHQGRIPPVVEQSNEWEEFATPLQNEPVITKTSWSSTSGNTGLLDILKDDGIDSVLVCGLITSVCVQHSAFGVFEAGFRTILVTNACADRGKARHDAALALYGDYMYELRTVSSLHAELKNGSICASVSNEQEHEIKKSKSDGSLTSATSCDSSIYYIGEHQLKK</sequence>
<dbReference type="InterPro" id="IPR000868">
    <property type="entry name" value="Isochorismatase-like_dom"/>
</dbReference>
<dbReference type="Pfam" id="PF00857">
    <property type="entry name" value="Isochorismatase"/>
    <property type="match status" value="1"/>
</dbReference>
<dbReference type="Proteomes" id="UP001530400">
    <property type="component" value="Unassembled WGS sequence"/>
</dbReference>
<dbReference type="AlphaFoldDB" id="A0ABD3MS62"/>
<organism evidence="4 5">
    <name type="scientific">Cyclotella atomus</name>
    <dbReference type="NCBI Taxonomy" id="382360"/>
    <lineage>
        <taxon>Eukaryota</taxon>
        <taxon>Sar</taxon>
        <taxon>Stramenopiles</taxon>
        <taxon>Ochrophyta</taxon>
        <taxon>Bacillariophyta</taxon>
        <taxon>Coscinodiscophyceae</taxon>
        <taxon>Thalassiosirophycidae</taxon>
        <taxon>Stephanodiscales</taxon>
        <taxon>Stephanodiscaceae</taxon>
        <taxon>Cyclotella</taxon>
    </lineage>
</organism>
<feature type="domain" description="Isochorismatase-like" evidence="3">
    <location>
        <begin position="49"/>
        <end position="218"/>
    </location>
</feature>
<dbReference type="GO" id="GO:0016787">
    <property type="term" value="F:hydrolase activity"/>
    <property type="evidence" value="ECO:0007669"/>
    <property type="project" value="UniProtKB-KW"/>
</dbReference>
<name>A0ABD3MS62_9STRA</name>
<comment type="similarity">
    <text evidence="1">Belongs to the isochorismatase family.</text>
</comment>
<dbReference type="Gene3D" id="3.40.50.850">
    <property type="entry name" value="Isochorismatase-like"/>
    <property type="match status" value="1"/>
</dbReference>
<dbReference type="PANTHER" id="PTHR43540:SF1">
    <property type="entry name" value="ISOCHORISMATASE HYDROLASE"/>
    <property type="match status" value="1"/>
</dbReference>
<evidence type="ECO:0000256" key="2">
    <source>
        <dbReference type="ARBA" id="ARBA00022801"/>
    </source>
</evidence>
<dbReference type="InterPro" id="IPR036380">
    <property type="entry name" value="Isochorismatase-like_sf"/>
</dbReference>
<dbReference type="EMBL" id="JALLPJ020001381">
    <property type="protein sequence ID" value="KAL3766719.1"/>
    <property type="molecule type" value="Genomic_DNA"/>
</dbReference>
<proteinExistence type="inferred from homology"/>
<protein>
    <recommendedName>
        <fullName evidence="3">Isochorismatase-like domain-containing protein</fullName>
    </recommendedName>
</protein>
<dbReference type="CDD" id="cd00431">
    <property type="entry name" value="cysteine_hydrolases"/>
    <property type="match status" value="1"/>
</dbReference>
<dbReference type="InterPro" id="IPR050272">
    <property type="entry name" value="Isochorismatase-like_hydrls"/>
</dbReference>
<evidence type="ECO:0000313" key="5">
    <source>
        <dbReference type="Proteomes" id="UP001530400"/>
    </source>
</evidence>
<reference evidence="4 5" key="1">
    <citation type="submission" date="2024-10" db="EMBL/GenBank/DDBJ databases">
        <title>Updated reference genomes for cyclostephanoid diatoms.</title>
        <authorList>
            <person name="Roberts W.R."/>
            <person name="Alverson A.J."/>
        </authorList>
    </citation>
    <scope>NUCLEOTIDE SEQUENCE [LARGE SCALE GENOMIC DNA]</scope>
    <source>
        <strain evidence="4 5">AJA010-31</strain>
    </source>
</reference>
<evidence type="ECO:0000313" key="4">
    <source>
        <dbReference type="EMBL" id="KAL3766719.1"/>
    </source>
</evidence>
<evidence type="ECO:0000259" key="3">
    <source>
        <dbReference type="Pfam" id="PF00857"/>
    </source>
</evidence>
<dbReference type="PANTHER" id="PTHR43540">
    <property type="entry name" value="PEROXYUREIDOACRYLATE/UREIDOACRYLATE AMIDOHYDROLASE-RELATED"/>
    <property type="match status" value="1"/>
</dbReference>
<accession>A0ABD3MS62</accession>